<dbReference type="GO" id="GO:0008270">
    <property type="term" value="F:zinc ion binding"/>
    <property type="evidence" value="ECO:0007669"/>
    <property type="project" value="InterPro"/>
</dbReference>
<comment type="cofactor">
    <cofactor evidence="1">
        <name>Zn(2+)</name>
        <dbReference type="ChEBI" id="CHEBI:29105"/>
    </cofactor>
</comment>
<evidence type="ECO:0000313" key="10">
    <source>
        <dbReference type="EMBL" id="KHT50654.1"/>
    </source>
</evidence>
<dbReference type="PROSITE" id="PS52035">
    <property type="entry name" value="PEPTIDASE_M14"/>
    <property type="match status" value="1"/>
</dbReference>
<reference evidence="10 11" key="1">
    <citation type="submission" date="2014-12" db="EMBL/GenBank/DDBJ databases">
        <title>Genome sequencing of Alteromonas marina AD001.</title>
        <authorList>
            <person name="Adrian T.G.S."/>
            <person name="Chan K.G."/>
        </authorList>
    </citation>
    <scope>NUCLEOTIDE SEQUENCE [LARGE SCALE GENOMIC DNA]</scope>
    <source>
        <strain evidence="10 11">AD001</strain>
    </source>
</reference>
<keyword evidence="5" id="KW-0862">Zinc</keyword>
<evidence type="ECO:0000256" key="6">
    <source>
        <dbReference type="ARBA" id="ARBA00023049"/>
    </source>
</evidence>
<dbReference type="SUPFAM" id="SSF53187">
    <property type="entry name" value="Zn-dependent exopeptidases"/>
    <property type="match status" value="1"/>
</dbReference>
<dbReference type="PANTHER" id="PTHR11705">
    <property type="entry name" value="PROTEASE FAMILY M14 CARBOXYPEPTIDASE A,B"/>
    <property type="match status" value="1"/>
</dbReference>
<evidence type="ECO:0000259" key="9">
    <source>
        <dbReference type="PROSITE" id="PS52035"/>
    </source>
</evidence>
<feature type="chain" id="PRO_5002100793" evidence="8">
    <location>
        <begin position="32"/>
        <end position="885"/>
    </location>
</feature>
<dbReference type="Gene3D" id="3.40.630.10">
    <property type="entry name" value="Zn peptidases"/>
    <property type="match status" value="1"/>
</dbReference>
<dbReference type="AlphaFoldDB" id="A0A0B3Y3K2"/>
<name>A0A0B3Y3K2_9ALTE</name>
<evidence type="ECO:0000256" key="4">
    <source>
        <dbReference type="ARBA" id="ARBA00022801"/>
    </source>
</evidence>
<evidence type="ECO:0000256" key="7">
    <source>
        <dbReference type="PROSITE-ProRule" id="PRU01379"/>
    </source>
</evidence>
<evidence type="ECO:0000256" key="2">
    <source>
        <dbReference type="ARBA" id="ARBA00005988"/>
    </source>
</evidence>
<comment type="similarity">
    <text evidence="2 7">Belongs to the peptidase M14 family.</text>
</comment>
<protein>
    <submittedName>
        <fullName evidence="10">Peptidase M14</fullName>
    </submittedName>
</protein>
<dbReference type="OrthoDB" id="9758209at2"/>
<keyword evidence="6" id="KW-0482">Metalloprotease</keyword>
<comment type="caution">
    <text evidence="10">The sequence shown here is derived from an EMBL/GenBank/DDBJ whole genome shotgun (WGS) entry which is preliminary data.</text>
</comment>
<dbReference type="InterPro" id="IPR029062">
    <property type="entry name" value="Class_I_gatase-like"/>
</dbReference>
<dbReference type="PANTHER" id="PTHR11705:SF143">
    <property type="entry name" value="SLL0236 PROTEIN"/>
    <property type="match status" value="1"/>
</dbReference>
<dbReference type="Proteomes" id="UP000031197">
    <property type="component" value="Unassembled WGS sequence"/>
</dbReference>
<proteinExistence type="inferred from homology"/>
<feature type="signal peptide" evidence="8">
    <location>
        <begin position="1"/>
        <end position="31"/>
    </location>
</feature>
<dbReference type="GO" id="GO:0005615">
    <property type="term" value="C:extracellular space"/>
    <property type="evidence" value="ECO:0007669"/>
    <property type="project" value="TreeGrafter"/>
</dbReference>
<keyword evidence="3" id="KW-0645">Protease</keyword>
<evidence type="ECO:0000256" key="8">
    <source>
        <dbReference type="SAM" id="SignalP"/>
    </source>
</evidence>
<gene>
    <name evidence="10" type="ORF">RJ41_12750</name>
</gene>
<keyword evidence="4" id="KW-0378">Hydrolase</keyword>
<dbReference type="GO" id="GO:0006508">
    <property type="term" value="P:proteolysis"/>
    <property type="evidence" value="ECO:0007669"/>
    <property type="project" value="UniProtKB-KW"/>
</dbReference>
<sequence length="885" mass="98196">MFAKLHYTAKKNPFSLVSFLALGTIAFGATASQKSLAQPASASTVTIAPDVGGQPVTAYLPDTVSYNPAIPTPESILGANIGEWHVRHDQVVNYMKLLAEKSDRITIEETGRTHENRPLLLLTITAPSNRNNIEAMRQQHIDAMESGKKVGGDAPLIFYMGYSIHGNEPSGTNASLALAYYLAAAEGKEIDALLNNNIVLFDPSFNPDGLSRFAQWANMHKGRQLVSDSRHREHDEGWPSGRTNHYWFDLNRDWLLLAHPESQARIKQFHKWRPHILTDFHEMGTDSTYFFQPGVRSRKNPLTPDENVTLTEALAQYHAAAFDEQGELYFTQEAFDDFYAGKGSTYPDLHGSVGILFEQASSRGHLQDSINGKLAFKDTIANQITTSLSTFRGALANKAAILDYQSGFVKSTLSLAKDDAQAGFVVSASNDPARFNAFLALLEQHHIQYDVLTKNFDVNKVSYKAGKAIYIPTNQAQYRLVKSIFSTQTSFENNTFYDVSTWNLALAFNLDYAPLDKGDARSLELNDNTALKQLPFNDIQPNAYAYAFSWQHYYAPAMLQTLLEAGVKVRSSEEAFSAIKYDGNSIELQPGSIVVPKGLGQPENLAAVLRDAQQQLQVPVFSLRSGLTPTGHDLGSRSMAPVTLPQVLIVGGEGTSEYEVGEMWHYFDTKVGLPASIVEQQHLLKALSDPSINYTHILFPSGRYSFTESDRAKIEDWVKAGGVIVGQKSALRYFGQHKWLDIEIVSRESIDNAFDESELSYKDGASLYARKLVAGAVFEANIDNTHPLFYGYDDDTLPMFKTNNMIVEASNSPFVTPARYTDEPLMAGFSDDAMVALMAESTAVTTQKMGRGVVIGFTDNTQFRGYWYGTNKMLANAIYQSHFIR</sequence>
<evidence type="ECO:0000313" key="11">
    <source>
        <dbReference type="Proteomes" id="UP000031197"/>
    </source>
</evidence>
<dbReference type="GO" id="GO:0004181">
    <property type="term" value="F:metallocarboxypeptidase activity"/>
    <property type="evidence" value="ECO:0007669"/>
    <property type="project" value="InterPro"/>
</dbReference>
<evidence type="ECO:0000256" key="1">
    <source>
        <dbReference type="ARBA" id="ARBA00001947"/>
    </source>
</evidence>
<evidence type="ECO:0000256" key="3">
    <source>
        <dbReference type="ARBA" id="ARBA00022670"/>
    </source>
</evidence>
<dbReference type="RefSeq" id="WP_039221407.1">
    <property type="nucleotide sequence ID" value="NZ_JWLW01000023.1"/>
</dbReference>
<organism evidence="10 11">
    <name type="scientific">Alteromonas marina</name>
    <dbReference type="NCBI Taxonomy" id="203795"/>
    <lineage>
        <taxon>Bacteria</taxon>
        <taxon>Pseudomonadati</taxon>
        <taxon>Pseudomonadota</taxon>
        <taxon>Gammaproteobacteria</taxon>
        <taxon>Alteromonadales</taxon>
        <taxon>Alteromonadaceae</taxon>
        <taxon>Alteromonas/Salinimonas group</taxon>
        <taxon>Alteromonas</taxon>
    </lineage>
</organism>
<dbReference type="EMBL" id="JWLW01000023">
    <property type="protein sequence ID" value="KHT50654.1"/>
    <property type="molecule type" value="Genomic_DNA"/>
</dbReference>
<keyword evidence="11" id="KW-1185">Reference proteome</keyword>
<feature type="domain" description="Peptidase M14" evidence="9">
    <location>
        <begin position="84"/>
        <end position="408"/>
    </location>
</feature>
<evidence type="ECO:0000256" key="5">
    <source>
        <dbReference type="ARBA" id="ARBA00022833"/>
    </source>
</evidence>
<dbReference type="SUPFAM" id="SSF52317">
    <property type="entry name" value="Class I glutamine amidotransferase-like"/>
    <property type="match status" value="1"/>
</dbReference>
<comment type="caution">
    <text evidence="7">Lacks conserved residue(s) required for the propagation of feature annotation.</text>
</comment>
<accession>A0A0B3Y3K2</accession>
<dbReference type="InterPro" id="IPR000834">
    <property type="entry name" value="Peptidase_M14"/>
</dbReference>
<dbReference type="SMART" id="SM00631">
    <property type="entry name" value="Zn_pept"/>
    <property type="match status" value="1"/>
</dbReference>
<dbReference type="Pfam" id="PF00246">
    <property type="entry name" value="Peptidase_M14"/>
    <property type="match status" value="1"/>
</dbReference>
<keyword evidence="8" id="KW-0732">Signal</keyword>